<reference evidence="15" key="2">
    <citation type="submission" date="2015-01" db="EMBL/GenBank/DDBJ databases">
        <title>Evolutionary Origins and Diversification of the Mycorrhizal Mutualists.</title>
        <authorList>
            <consortium name="DOE Joint Genome Institute"/>
            <consortium name="Mycorrhizal Genomics Consortium"/>
            <person name="Kohler A."/>
            <person name="Kuo A."/>
            <person name="Nagy L.G."/>
            <person name="Floudas D."/>
            <person name="Copeland A."/>
            <person name="Barry K.W."/>
            <person name="Cichocki N."/>
            <person name="Veneault-Fourrey C."/>
            <person name="LaButti K."/>
            <person name="Lindquist E.A."/>
            <person name="Lipzen A."/>
            <person name="Lundell T."/>
            <person name="Morin E."/>
            <person name="Murat C."/>
            <person name="Riley R."/>
            <person name="Ohm R."/>
            <person name="Sun H."/>
            <person name="Tunlid A."/>
            <person name="Henrissat B."/>
            <person name="Grigoriev I.V."/>
            <person name="Hibbett D.S."/>
            <person name="Martin F."/>
        </authorList>
    </citation>
    <scope>NUCLEOTIDE SEQUENCE [LARGE SCALE GENOMIC DNA]</scope>
    <source>
        <strain evidence="15">F 1598</strain>
    </source>
</reference>
<evidence type="ECO:0000256" key="2">
    <source>
        <dbReference type="ARBA" id="ARBA00004906"/>
    </source>
</evidence>
<dbReference type="Gene3D" id="1.20.120.1750">
    <property type="match status" value="1"/>
</dbReference>
<evidence type="ECO:0000256" key="5">
    <source>
        <dbReference type="ARBA" id="ARBA00022723"/>
    </source>
</evidence>
<dbReference type="OrthoDB" id="1431934at2759"/>
<proteinExistence type="predicted"/>
<evidence type="ECO:0000256" key="8">
    <source>
        <dbReference type="ARBA" id="ARBA00022786"/>
    </source>
</evidence>
<evidence type="ECO:0000256" key="7">
    <source>
        <dbReference type="ARBA" id="ARBA00022771"/>
    </source>
</evidence>
<dbReference type="HOGENOM" id="CLU_011917_1_0_1"/>
<gene>
    <name evidence="14" type="ORF">PILCRDRAFT_121093</name>
</gene>
<reference evidence="14 15" key="1">
    <citation type="submission" date="2014-04" db="EMBL/GenBank/DDBJ databases">
        <authorList>
            <consortium name="DOE Joint Genome Institute"/>
            <person name="Kuo A."/>
            <person name="Tarkka M."/>
            <person name="Buscot F."/>
            <person name="Kohler A."/>
            <person name="Nagy L.G."/>
            <person name="Floudas D."/>
            <person name="Copeland A."/>
            <person name="Barry K.W."/>
            <person name="Cichocki N."/>
            <person name="Veneault-Fourrey C."/>
            <person name="LaButti K."/>
            <person name="Lindquist E.A."/>
            <person name="Lipzen A."/>
            <person name="Lundell T."/>
            <person name="Morin E."/>
            <person name="Murat C."/>
            <person name="Sun H."/>
            <person name="Tunlid A."/>
            <person name="Henrissat B."/>
            <person name="Grigoriev I.V."/>
            <person name="Hibbett D.S."/>
            <person name="Martin F."/>
            <person name="Nordberg H.P."/>
            <person name="Cantor M.N."/>
            <person name="Hua S.X."/>
        </authorList>
    </citation>
    <scope>NUCLEOTIDE SEQUENCE [LARGE SCALE GENOMIC DNA]</scope>
    <source>
        <strain evidence="14 15">F 1598</strain>
    </source>
</reference>
<dbReference type="Gene3D" id="3.30.40.10">
    <property type="entry name" value="Zinc/RING finger domain, C3HC4 (zinc finger)"/>
    <property type="match status" value="1"/>
</dbReference>
<protein>
    <recommendedName>
        <fullName evidence="3">RBR-type E3 ubiquitin transferase</fullName>
        <ecNumber evidence="3">2.3.2.31</ecNumber>
    </recommendedName>
</protein>
<keyword evidence="11" id="KW-0175">Coiled coil</keyword>
<keyword evidence="15" id="KW-1185">Reference proteome</keyword>
<dbReference type="GO" id="GO:0008270">
    <property type="term" value="F:zinc ion binding"/>
    <property type="evidence" value="ECO:0007669"/>
    <property type="project" value="UniProtKB-KW"/>
</dbReference>
<dbReference type="Pfam" id="PF22605">
    <property type="entry name" value="IBR_2"/>
    <property type="match status" value="1"/>
</dbReference>
<evidence type="ECO:0000256" key="11">
    <source>
        <dbReference type="SAM" id="Coils"/>
    </source>
</evidence>
<comment type="catalytic activity">
    <reaction evidence="1">
        <text>[E2 ubiquitin-conjugating enzyme]-S-ubiquitinyl-L-cysteine + [acceptor protein]-L-lysine = [E2 ubiquitin-conjugating enzyme]-L-cysteine + [acceptor protein]-N(6)-ubiquitinyl-L-lysine.</text>
        <dbReference type="EC" id="2.3.2.31"/>
    </reaction>
</comment>
<dbReference type="GO" id="GO:0061630">
    <property type="term" value="F:ubiquitin protein ligase activity"/>
    <property type="evidence" value="ECO:0007669"/>
    <property type="project" value="UniProtKB-EC"/>
</dbReference>
<keyword evidence="8" id="KW-0833">Ubl conjugation pathway</keyword>
<evidence type="ECO:0000313" key="14">
    <source>
        <dbReference type="EMBL" id="KIM92374.1"/>
    </source>
</evidence>
<evidence type="ECO:0000256" key="4">
    <source>
        <dbReference type="ARBA" id="ARBA00022679"/>
    </source>
</evidence>
<dbReference type="PROSITE" id="PS50089">
    <property type="entry name" value="ZF_RING_2"/>
    <property type="match status" value="1"/>
</dbReference>
<dbReference type="PROSITE" id="PS00518">
    <property type="entry name" value="ZF_RING_1"/>
    <property type="match status" value="1"/>
</dbReference>
<dbReference type="InParanoid" id="A0A0C3GLB5"/>
<dbReference type="GO" id="GO:0016567">
    <property type="term" value="P:protein ubiquitination"/>
    <property type="evidence" value="ECO:0007669"/>
    <property type="project" value="InterPro"/>
</dbReference>
<comment type="pathway">
    <text evidence="2">Protein modification; protein ubiquitination.</text>
</comment>
<keyword evidence="4" id="KW-0808">Transferase</keyword>
<dbReference type="STRING" id="765440.A0A0C3GLB5"/>
<keyword evidence="9" id="KW-0862">Zinc</keyword>
<dbReference type="InterPro" id="IPR013083">
    <property type="entry name" value="Znf_RING/FYVE/PHD"/>
</dbReference>
<feature type="coiled-coil region" evidence="11">
    <location>
        <begin position="254"/>
        <end position="281"/>
    </location>
</feature>
<keyword evidence="7 10" id="KW-0863">Zinc-finger</keyword>
<evidence type="ECO:0000259" key="12">
    <source>
        <dbReference type="PROSITE" id="PS50089"/>
    </source>
</evidence>
<dbReference type="InterPro" id="IPR017907">
    <property type="entry name" value="Znf_RING_CS"/>
</dbReference>
<sequence length="623" mass="69881">MSRSQQSASAVVRNILDGTEEIICHRGTHQYSDGGIFGVSACGLAALNFARVIFEKERECGRDEGLLQAIIAKETVQNITDICAGWSSDLHLDVEDICRVPLFDQTLQLVATKYGQPDLDQFTILLQELQGIRTGAVVIITRPPEIIACSRLVIHNRDVFIIFDSHARPSHPDGAGFIMNTSIHRTAARLSELMPVDGRLLAEGNLQWQAQLLANYSGHIFVSKGPAHLMQTVIESSLAILAMRAEIADLRLQNSTLTTASKRMEAEMEQMDDERREERRRRIQSFKDHASNAYRPAPASVQINNAVAGPSRITLPLSSRPPAYSPRSEENFLLPLDDPFSDGHNGHPIRQNGNDTVLREQAQLDPERESAEAAAQMQREFDEEDRRLRAQMEEITMNLQREFRCSVCLDEQLEDYVARLEPCGHCFCRNCIRTHVVSKITENRYPIFCPVCMAETETGEGEPGVVTDLLVQQIGVTEGQYRTWVELELAQFSVILHCRKCQRSAVVDRQDLETATTLVCPFPDCPYMWCKTCQQEITARGPPHTCDGSSELDHLMKQQGWRYCPSCKTPFQKSAGCNHMTCTSPGCNTHFCYRCGELIIRSALTKAVSTATVAHYSRCKMFA</sequence>
<evidence type="ECO:0000256" key="1">
    <source>
        <dbReference type="ARBA" id="ARBA00001798"/>
    </source>
</evidence>
<dbReference type="InterPro" id="IPR031127">
    <property type="entry name" value="E3_UB_ligase_RBR"/>
</dbReference>
<dbReference type="InterPro" id="IPR001841">
    <property type="entry name" value="Znf_RING"/>
</dbReference>
<evidence type="ECO:0000256" key="10">
    <source>
        <dbReference type="PROSITE-ProRule" id="PRU00175"/>
    </source>
</evidence>
<feature type="domain" description="RING-type" evidence="13">
    <location>
        <begin position="401"/>
        <end position="623"/>
    </location>
</feature>
<dbReference type="SUPFAM" id="SSF57850">
    <property type="entry name" value="RING/U-box"/>
    <property type="match status" value="2"/>
</dbReference>
<dbReference type="PANTHER" id="PTHR11685">
    <property type="entry name" value="RBR FAMILY RING FINGER AND IBR DOMAIN-CONTAINING"/>
    <property type="match status" value="1"/>
</dbReference>
<feature type="domain" description="RING-type" evidence="12">
    <location>
        <begin position="405"/>
        <end position="452"/>
    </location>
</feature>
<dbReference type="EC" id="2.3.2.31" evidence="3"/>
<keyword evidence="6" id="KW-0677">Repeat</keyword>
<dbReference type="PROSITE" id="PS51873">
    <property type="entry name" value="TRIAD"/>
    <property type="match status" value="1"/>
</dbReference>
<evidence type="ECO:0000259" key="13">
    <source>
        <dbReference type="PROSITE" id="PS51873"/>
    </source>
</evidence>
<accession>A0A0C3GLB5</accession>
<dbReference type="EMBL" id="KN832970">
    <property type="protein sequence ID" value="KIM92374.1"/>
    <property type="molecule type" value="Genomic_DNA"/>
</dbReference>
<dbReference type="Proteomes" id="UP000054166">
    <property type="component" value="Unassembled WGS sequence"/>
</dbReference>
<dbReference type="SMART" id="SM00184">
    <property type="entry name" value="RING"/>
    <property type="match status" value="1"/>
</dbReference>
<organism evidence="14 15">
    <name type="scientific">Piloderma croceum (strain F 1598)</name>
    <dbReference type="NCBI Taxonomy" id="765440"/>
    <lineage>
        <taxon>Eukaryota</taxon>
        <taxon>Fungi</taxon>
        <taxon>Dikarya</taxon>
        <taxon>Basidiomycota</taxon>
        <taxon>Agaricomycotina</taxon>
        <taxon>Agaricomycetes</taxon>
        <taxon>Agaricomycetidae</taxon>
        <taxon>Atheliales</taxon>
        <taxon>Atheliaceae</taxon>
        <taxon>Piloderma</taxon>
    </lineage>
</organism>
<keyword evidence="5" id="KW-0479">Metal-binding</keyword>
<dbReference type="Pfam" id="PF13639">
    <property type="entry name" value="zf-RING_2"/>
    <property type="match status" value="1"/>
</dbReference>
<evidence type="ECO:0000256" key="3">
    <source>
        <dbReference type="ARBA" id="ARBA00012251"/>
    </source>
</evidence>
<dbReference type="InterPro" id="IPR044066">
    <property type="entry name" value="TRIAD_supradom"/>
</dbReference>
<evidence type="ECO:0000313" key="15">
    <source>
        <dbReference type="Proteomes" id="UP000054166"/>
    </source>
</evidence>
<name>A0A0C3GLB5_PILCF</name>
<dbReference type="AlphaFoldDB" id="A0A0C3GLB5"/>
<evidence type="ECO:0000256" key="6">
    <source>
        <dbReference type="ARBA" id="ARBA00022737"/>
    </source>
</evidence>
<dbReference type="InterPro" id="IPR054694">
    <property type="entry name" value="Parkin-like_IBR"/>
</dbReference>
<evidence type="ECO:0000256" key="9">
    <source>
        <dbReference type="ARBA" id="ARBA00022833"/>
    </source>
</evidence>
<dbReference type="CDD" id="cd22584">
    <property type="entry name" value="Rcat_RBR_unk"/>
    <property type="match status" value="1"/>
</dbReference>